<name>A0A9P4LHM9_9PLEO</name>
<reference evidence="1" key="1">
    <citation type="journal article" date="2020" name="Stud. Mycol.">
        <title>101 Dothideomycetes genomes: a test case for predicting lifestyles and emergence of pathogens.</title>
        <authorList>
            <person name="Haridas S."/>
            <person name="Albert R."/>
            <person name="Binder M."/>
            <person name="Bloem J."/>
            <person name="Labutti K."/>
            <person name="Salamov A."/>
            <person name="Andreopoulos B."/>
            <person name="Baker S."/>
            <person name="Barry K."/>
            <person name="Bills G."/>
            <person name="Bluhm B."/>
            <person name="Cannon C."/>
            <person name="Castanera R."/>
            <person name="Culley D."/>
            <person name="Daum C."/>
            <person name="Ezra D."/>
            <person name="Gonzalez J."/>
            <person name="Henrissat B."/>
            <person name="Kuo A."/>
            <person name="Liang C."/>
            <person name="Lipzen A."/>
            <person name="Lutzoni F."/>
            <person name="Magnuson J."/>
            <person name="Mondo S."/>
            <person name="Nolan M."/>
            <person name="Ohm R."/>
            <person name="Pangilinan J."/>
            <person name="Park H.-J."/>
            <person name="Ramirez L."/>
            <person name="Alfaro M."/>
            <person name="Sun H."/>
            <person name="Tritt A."/>
            <person name="Yoshinaga Y."/>
            <person name="Zwiers L.-H."/>
            <person name="Turgeon B."/>
            <person name="Goodwin S."/>
            <person name="Spatafora J."/>
            <person name="Crous P."/>
            <person name="Grigoriev I."/>
        </authorList>
    </citation>
    <scope>NUCLEOTIDE SEQUENCE</scope>
    <source>
        <strain evidence="1">CBS 110217</strain>
    </source>
</reference>
<evidence type="ECO:0000313" key="2">
    <source>
        <dbReference type="Proteomes" id="UP000799777"/>
    </source>
</evidence>
<dbReference type="AlphaFoldDB" id="A0A9P4LHM9"/>
<comment type="caution">
    <text evidence="1">The sequence shown here is derived from an EMBL/GenBank/DDBJ whole genome shotgun (WGS) entry which is preliminary data.</text>
</comment>
<organism evidence="1 2">
    <name type="scientific">Setomelanomma holmii</name>
    <dbReference type="NCBI Taxonomy" id="210430"/>
    <lineage>
        <taxon>Eukaryota</taxon>
        <taxon>Fungi</taxon>
        <taxon>Dikarya</taxon>
        <taxon>Ascomycota</taxon>
        <taxon>Pezizomycotina</taxon>
        <taxon>Dothideomycetes</taxon>
        <taxon>Pleosporomycetidae</taxon>
        <taxon>Pleosporales</taxon>
        <taxon>Pleosporineae</taxon>
        <taxon>Phaeosphaeriaceae</taxon>
        <taxon>Setomelanomma</taxon>
    </lineage>
</organism>
<dbReference type="EMBL" id="ML978233">
    <property type="protein sequence ID" value="KAF2027001.1"/>
    <property type="molecule type" value="Genomic_DNA"/>
</dbReference>
<dbReference type="Proteomes" id="UP000799777">
    <property type="component" value="Unassembled WGS sequence"/>
</dbReference>
<gene>
    <name evidence="1" type="ORF">EK21DRAFT_115243</name>
</gene>
<proteinExistence type="predicted"/>
<keyword evidence="2" id="KW-1185">Reference proteome</keyword>
<accession>A0A9P4LHM9</accession>
<protein>
    <submittedName>
        <fullName evidence="1">Uncharacterized protein</fullName>
    </submittedName>
</protein>
<sequence length="168" mass="18951">MTNVNDASRTKAEDVLRNMRGGFLDPMSRDNLQKALHASDVMNKAVCVARASNSKTSEKPPTKSRFRRTLITSVFAGVRKLIALGTTEVEWRKAGKSFPALTFRRNAWEYALDDRASTIASGLDDRFGLEILDLFIKTDEVEGSLIIRRPREKDGVMIEMTTDERRRG</sequence>
<evidence type="ECO:0000313" key="1">
    <source>
        <dbReference type="EMBL" id="KAF2027001.1"/>
    </source>
</evidence>